<dbReference type="AlphaFoldDB" id="A0A9X1FP79"/>
<comment type="similarity">
    <text evidence="2">Belongs to the aldose epimerase family.</text>
</comment>
<dbReference type="GO" id="GO:0004034">
    <property type="term" value="F:aldose 1-epimerase activity"/>
    <property type="evidence" value="ECO:0007669"/>
    <property type="project" value="TreeGrafter"/>
</dbReference>
<sequence>MKVTNYGATLMRLQVPNAKGKLIDVVVGLPKAEAYTSFHYQQYNYCLGATIGRYAGRISKGGFTLNNTLYPLKDEITLHGGNKGFDTQLWKVEEVVETDQPYVLFSLESEAGANGFPGTVKVFAKYQLVENRLQITYTATTDAPTVLNLTNHSYFNLDGKGSVHGNKLFIHSDELLETNERLVPTGRLLNVKDTPFDYTKPTTLHFNGHYGLDTPFVLNKGDIKATLFSETSGIEMQVTTNQPSLVLFTPQDFPQMGLRDHDTFTTFPAICFECQNFPDAPNQTHFPSSVVLPAETYVNEIGYAFKTS</sequence>
<evidence type="ECO:0000256" key="5">
    <source>
        <dbReference type="ARBA" id="ARBA00032300"/>
    </source>
</evidence>
<dbReference type="InterPro" id="IPR018052">
    <property type="entry name" value="Ald1_epimerase_CS"/>
</dbReference>
<evidence type="ECO:0000256" key="2">
    <source>
        <dbReference type="ARBA" id="ARBA00006206"/>
    </source>
</evidence>
<keyword evidence="8" id="KW-1185">Reference proteome</keyword>
<dbReference type="InterPro" id="IPR047215">
    <property type="entry name" value="Galactose_mutarotase-like"/>
</dbReference>
<dbReference type="Pfam" id="PF01263">
    <property type="entry name" value="Aldose_epim"/>
    <property type="match status" value="1"/>
</dbReference>
<dbReference type="GO" id="GO:0006006">
    <property type="term" value="P:glucose metabolic process"/>
    <property type="evidence" value="ECO:0007669"/>
    <property type="project" value="TreeGrafter"/>
</dbReference>
<evidence type="ECO:0000256" key="6">
    <source>
        <dbReference type="ARBA" id="ARBA00033373"/>
    </source>
</evidence>
<name>A0A9X1FP79_9FLAO</name>
<dbReference type="InterPro" id="IPR015443">
    <property type="entry name" value="Aldose_1-epimerase"/>
</dbReference>
<dbReference type="PROSITE" id="PS00545">
    <property type="entry name" value="ALDOSE_1_EPIMERASE"/>
    <property type="match status" value="1"/>
</dbReference>
<evidence type="ECO:0000256" key="3">
    <source>
        <dbReference type="ARBA" id="ARBA00013185"/>
    </source>
</evidence>
<dbReference type="GO" id="GO:0033499">
    <property type="term" value="P:galactose catabolic process via UDP-galactose, Leloir pathway"/>
    <property type="evidence" value="ECO:0007669"/>
    <property type="project" value="TreeGrafter"/>
</dbReference>
<proteinExistence type="inferred from homology"/>
<reference evidence="7" key="1">
    <citation type="submission" date="2021-07" db="EMBL/GenBank/DDBJ databases">
        <title>Aureisphaera sp. CAU 1614 isolated from sea sediment.</title>
        <authorList>
            <person name="Kim W."/>
        </authorList>
    </citation>
    <scope>NUCLEOTIDE SEQUENCE</scope>
    <source>
        <strain evidence="7">CAU 1614</strain>
    </source>
</reference>
<dbReference type="PIRSF" id="PIRSF005096">
    <property type="entry name" value="GALM"/>
    <property type="match status" value="1"/>
</dbReference>
<dbReference type="CDD" id="cd09019">
    <property type="entry name" value="galactose_mutarotase_like"/>
    <property type="match status" value="1"/>
</dbReference>
<dbReference type="EC" id="5.1.3.3" evidence="3"/>
<dbReference type="PANTHER" id="PTHR10091:SF0">
    <property type="entry name" value="GALACTOSE MUTAROTASE"/>
    <property type="match status" value="1"/>
</dbReference>
<protein>
    <recommendedName>
        <fullName evidence="4">Aldose 1-epimerase</fullName>
        <ecNumber evidence="3">5.1.3.3</ecNumber>
    </recommendedName>
    <alternativeName>
        <fullName evidence="6">Galactose mutarotase</fullName>
    </alternativeName>
    <alternativeName>
        <fullName evidence="5">Type-1 mutarotase</fullName>
    </alternativeName>
</protein>
<evidence type="ECO:0000313" key="8">
    <source>
        <dbReference type="Proteomes" id="UP001138686"/>
    </source>
</evidence>
<dbReference type="InterPro" id="IPR008183">
    <property type="entry name" value="Aldose_1/G6P_1-epimerase"/>
</dbReference>
<comment type="caution">
    <text evidence="7">The sequence shown here is derived from an EMBL/GenBank/DDBJ whole genome shotgun (WGS) entry which is preliminary data.</text>
</comment>
<accession>A0A9X1FP79</accession>
<comment type="catalytic activity">
    <reaction evidence="1">
        <text>alpha-D-glucose = beta-D-glucose</text>
        <dbReference type="Rhea" id="RHEA:10264"/>
        <dbReference type="ChEBI" id="CHEBI:15903"/>
        <dbReference type="ChEBI" id="CHEBI:17925"/>
        <dbReference type="EC" id="5.1.3.3"/>
    </reaction>
</comment>
<dbReference type="Proteomes" id="UP001138686">
    <property type="component" value="Unassembled WGS sequence"/>
</dbReference>
<dbReference type="EMBL" id="JAHWDP010000003">
    <property type="protein sequence ID" value="MBW2938156.1"/>
    <property type="molecule type" value="Genomic_DNA"/>
</dbReference>
<evidence type="ECO:0000256" key="1">
    <source>
        <dbReference type="ARBA" id="ARBA00001614"/>
    </source>
</evidence>
<gene>
    <name evidence="7" type="ORF">KXJ69_08560</name>
</gene>
<organism evidence="7 8">
    <name type="scientific">Halomarinibacterium sedimenti</name>
    <dbReference type="NCBI Taxonomy" id="2857106"/>
    <lineage>
        <taxon>Bacteria</taxon>
        <taxon>Pseudomonadati</taxon>
        <taxon>Bacteroidota</taxon>
        <taxon>Flavobacteriia</taxon>
        <taxon>Flavobacteriales</taxon>
        <taxon>Flavobacteriaceae</taxon>
        <taxon>Halomarinibacterium</taxon>
    </lineage>
</organism>
<dbReference type="PANTHER" id="PTHR10091">
    <property type="entry name" value="ALDOSE-1-EPIMERASE"/>
    <property type="match status" value="1"/>
</dbReference>
<evidence type="ECO:0000313" key="7">
    <source>
        <dbReference type="EMBL" id="MBW2938156.1"/>
    </source>
</evidence>
<dbReference type="GO" id="GO:0005737">
    <property type="term" value="C:cytoplasm"/>
    <property type="evidence" value="ECO:0007669"/>
    <property type="project" value="TreeGrafter"/>
</dbReference>
<evidence type="ECO:0000256" key="4">
    <source>
        <dbReference type="ARBA" id="ARBA00014165"/>
    </source>
</evidence>